<organism evidence="1 2">
    <name type="scientific">Brevibacillus halotolerans</name>
    <dbReference type="NCBI Taxonomy" id="1507437"/>
    <lineage>
        <taxon>Bacteria</taxon>
        <taxon>Bacillati</taxon>
        <taxon>Bacillota</taxon>
        <taxon>Bacilli</taxon>
        <taxon>Bacillales</taxon>
        <taxon>Paenibacillaceae</taxon>
        <taxon>Brevibacillus</taxon>
    </lineage>
</organism>
<comment type="caution">
    <text evidence="1">The sequence shown here is derived from an EMBL/GenBank/DDBJ whole genome shotgun (WGS) entry which is preliminary data.</text>
</comment>
<protein>
    <submittedName>
        <fullName evidence="1">Uncharacterized protein</fullName>
    </submittedName>
</protein>
<dbReference type="Proteomes" id="UP001067708">
    <property type="component" value="Unassembled WGS sequence"/>
</dbReference>
<accession>A0ABT4I2V6</accession>
<gene>
    <name evidence="1" type="ORF">O0535_21980</name>
</gene>
<sequence length="171" mass="19902">MDKVLLVILSLAFFIRIEMFQNDQLVNRLVNARLKYSIDRGAHDASLQIDEEAWGNGYILFVKEKALETFKSTLGSNISVDPVSLVPHPNTLLKDKIHIIYEDYIDHEDNVSYPYYYQNEQYNIHKWIYGPAVIYVVKVMTPKIHPTSLNEYIQKSVVFEYPFPSDLDKGL</sequence>
<dbReference type="EMBL" id="JAPTNG010000023">
    <property type="protein sequence ID" value="MCZ0833379.1"/>
    <property type="molecule type" value="Genomic_DNA"/>
</dbReference>
<keyword evidence="2" id="KW-1185">Reference proteome</keyword>
<dbReference type="RefSeq" id="WP_258418325.1">
    <property type="nucleotide sequence ID" value="NZ_JAPTNG010000023.1"/>
</dbReference>
<evidence type="ECO:0000313" key="2">
    <source>
        <dbReference type="Proteomes" id="UP001067708"/>
    </source>
</evidence>
<name>A0ABT4I2V6_9BACL</name>
<reference evidence="1" key="1">
    <citation type="submission" date="2022-09" db="EMBL/GenBank/DDBJ databases">
        <title>Genome analysis and characterization of larvicidal activity of Brevibacillus strains.</title>
        <authorList>
            <person name="Patrusheva E.V."/>
            <person name="Izotova A.O."/>
            <person name="Toshchakov S.V."/>
            <person name="Sineoky S.P."/>
        </authorList>
    </citation>
    <scope>NUCLEOTIDE SEQUENCE</scope>
    <source>
        <strain evidence="1">VKPM_B-13244</strain>
    </source>
</reference>
<proteinExistence type="predicted"/>
<evidence type="ECO:0000313" key="1">
    <source>
        <dbReference type="EMBL" id="MCZ0833379.1"/>
    </source>
</evidence>